<gene>
    <name evidence="1" type="ORF">T9R20_16820</name>
</gene>
<name>A0ABZ0VCE9_9MICO</name>
<sequence length="60" mass="6792">MAPVREITHDALVARREAILDRLNLSRTEFEARIVAAALTPEEWDAKDELEGIEFLLGND</sequence>
<dbReference type="EMBL" id="CP139779">
    <property type="protein sequence ID" value="WQB70336.1"/>
    <property type="molecule type" value="Genomic_DNA"/>
</dbReference>
<protein>
    <recommendedName>
        <fullName evidence="3">Antitoxin VbhA domain-containing protein</fullName>
    </recommendedName>
</protein>
<evidence type="ECO:0008006" key="3">
    <source>
        <dbReference type="Google" id="ProtNLM"/>
    </source>
</evidence>
<evidence type="ECO:0000313" key="1">
    <source>
        <dbReference type="EMBL" id="WQB70336.1"/>
    </source>
</evidence>
<evidence type="ECO:0000313" key="2">
    <source>
        <dbReference type="Proteomes" id="UP001324533"/>
    </source>
</evidence>
<reference evidence="1 2" key="1">
    <citation type="submission" date="2023-06" db="EMBL/GenBank/DDBJ databases">
        <title>Rock-solubilizing bacteria, Microbacterium invictum, promotes re-establishment of vegetation in rocky wasteland by accelerating rock bio-weathering and reshaping soil bacterial community.</title>
        <authorList>
            <person name="Liu C."/>
        </authorList>
    </citation>
    <scope>NUCLEOTIDE SEQUENCE [LARGE SCALE GENOMIC DNA]</scope>
    <source>
        <strain evidence="1 2">X-18</strain>
    </source>
</reference>
<dbReference type="RefSeq" id="WP_322410483.1">
    <property type="nucleotide sequence ID" value="NZ_CP139779.1"/>
</dbReference>
<organism evidence="1 2">
    <name type="scientific">Microbacterium invictum</name>
    <dbReference type="NCBI Taxonomy" id="515415"/>
    <lineage>
        <taxon>Bacteria</taxon>
        <taxon>Bacillati</taxon>
        <taxon>Actinomycetota</taxon>
        <taxon>Actinomycetes</taxon>
        <taxon>Micrococcales</taxon>
        <taxon>Microbacteriaceae</taxon>
        <taxon>Microbacterium</taxon>
    </lineage>
</organism>
<accession>A0ABZ0VCE9</accession>
<dbReference type="Proteomes" id="UP001324533">
    <property type="component" value="Chromosome"/>
</dbReference>
<proteinExistence type="predicted"/>
<keyword evidence="2" id="KW-1185">Reference proteome</keyword>